<organism evidence="2 3">
    <name type="scientific">Arabis alpina</name>
    <name type="common">Alpine rock-cress</name>
    <dbReference type="NCBI Taxonomy" id="50452"/>
    <lineage>
        <taxon>Eukaryota</taxon>
        <taxon>Viridiplantae</taxon>
        <taxon>Streptophyta</taxon>
        <taxon>Embryophyta</taxon>
        <taxon>Tracheophyta</taxon>
        <taxon>Spermatophyta</taxon>
        <taxon>Magnoliopsida</taxon>
        <taxon>eudicotyledons</taxon>
        <taxon>Gunneridae</taxon>
        <taxon>Pentapetalae</taxon>
        <taxon>rosids</taxon>
        <taxon>malvids</taxon>
        <taxon>Brassicales</taxon>
        <taxon>Brassicaceae</taxon>
        <taxon>Arabideae</taxon>
        <taxon>Arabis</taxon>
    </lineage>
</organism>
<dbReference type="Proteomes" id="UP000029120">
    <property type="component" value="Unassembled WGS sequence"/>
</dbReference>
<dbReference type="EMBL" id="KL985962">
    <property type="protein sequence ID" value="KFK22755.1"/>
    <property type="molecule type" value="Genomic_DNA"/>
</dbReference>
<name>A0A087FYQ3_ARAAL</name>
<reference evidence="3" key="1">
    <citation type="journal article" date="2015" name="Nat. Plants">
        <title>Genome expansion of Arabis alpina linked with retrotransposition and reduced symmetric DNA methylation.</title>
        <authorList>
            <person name="Willing E.M."/>
            <person name="Rawat V."/>
            <person name="Mandakova T."/>
            <person name="Maumus F."/>
            <person name="James G.V."/>
            <person name="Nordstroem K.J."/>
            <person name="Becker C."/>
            <person name="Warthmann N."/>
            <person name="Chica C."/>
            <person name="Szarzynska B."/>
            <person name="Zytnicki M."/>
            <person name="Albani M.C."/>
            <person name="Kiefer C."/>
            <person name="Bergonzi S."/>
            <person name="Castaings L."/>
            <person name="Mateos J.L."/>
            <person name="Berns M.C."/>
            <person name="Bujdoso N."/>
            <person name="Piofczyk T."/>
            <person name="de Lorenzo L."/>
            <person name="Barrero-Sicilia C."/>
            <person name="Mateos I."/>
            <person name="Piednoel M."/>
            <person name="Hagmann J."/>
            <person name="Chen-Min-Tao R."/>
            <person name="Iglesias-Fernandez R."/>
            <person name="Schuster S.C."/>
            <person name="Alonso-Blanco C."/>
            <person name="Roudier F."/>
            <person name="Carbonero P."/>
            <person name="Paz-Ares J."/>
            <person name="Davis S.J."/>
            <person name="Pecinka A."/>
            <person name="Quesneville H."/>
            <person name="Colot V."/>
            <person name="Lysak M.A."/>
            <person name="Weigel D."/>
            <person name="Coupland G."/>
            <person name="Schneeberger K."/>
        </authorList>
    </citation>
    <scope>NUCLEOTIDE SEQUENCE [LARGE SCALE GENOMIC DNA]</scope>
    <source>
        <strain evidence="3">cv. Pajares</strain>
    </source>
</reference>
<dbReference type="InterPro" id="IPR051556">
    <property type="entry name" value="N-term/lysine_N-AcTrnsfr"/>
</dbReference>
<dbReference type="PANTHER" id="PTHR42919">
    <property type="entry name" value="N-ALPHA-ACETYLTRANSFERASE"/>
    <property type="match status" value="1"/>
</dbReference>
<dbReference type="GO" id="GO:0007064">
    <property type="term" value="P:mitotic sister chromatid cohesion"/>
    <property type="evidence" value="ECO:0007669"/>
    <property type="project" value="TreeGrafter"/>
</dbReference>
<dbReference type="Pfam" id="PF00583">
    <property type="entry name" value="Acetyltransf_1"/>
    <property type="match status" value="1"/>
</dbReference>
<dbReference type="OrthoDB" id="1912023at2759"/>
<proteinExistence type="predicted"/>
<dbReference type="PANTHER" id="PTHR42919:SF20">
    <property type="entry name" value="GCN5-RELATED N-ACETYLTRANSFERASE 10, CHLOROPLASTIC"/>
    <property type="match status" value="1"/>
</dbReference>
<keyword evidence="3" id="KW-1185">Reference proteome</keyword>
<dbReference type="OMA" id="FFDDWFF"/>
<accession>A0A087FYQ3</accession>
<dbReference type="Gramene" id="KFK22755">
    <property type="protein sequence ID" value="KFK22755"/>
    <property type="gene ID" value="AALP_AAs39978U000200"/>
</dbReference>
<dbReference type="GO" id="GO:0008080">
    <property type="term" value="F:N-acetyltransferase activity"/>
    <property type="evidence" value="ECO:0007669"/>
    <property type="project" value="TreeGrafter"/>
</dbReference>
<feature type="domain" description="N-acetyltransferase" evidence="1">
    <location>
        <begin position="132"/>
        <end position="241"/>
    </location>
</feature>
<dbReference type="InterPro" id="IPR000182">
    <property type="entry name" value="GNAT_dom"/>
</dbReference>
<sequence>MKMVHLPQSLYSTTARPESLYPRKSGYGTEHRRRNRFPVIVRCASTESITGLSQNGAAAEIELKYVVSQHGWGVRRLNRDDEDEIRRVSLVQAEAFHIPLALFNDFFFVFFQAEVLSALLYKLKNSTPDRYACLVAEQANETETFSSSNVVGVVDVTAQTENSVLRHFPGVDEYLYVSGLDVSGLAVSGLAVSEAQRRKKMASTLLKGCDVLCYLWGFKLLALRAYEDDAAARKLYSNAGYNVIATDPLWTSTWIGRKRRVLMTKRIS</sequence>
<protein>
    <recommendedName>
        <fullName evidence="1">N-acetyltransferase domain-containing protein</fullName>
    </recommendedName>
</protein>
<gene>
    <name evidence="2" type="ORF">AALP_AAs39978U000200</name>
</gene>
<dbReference type="eggNOG" id="ENOG502QSHD">
    <property type="taxonomic scope" value="Eukaryota"/>
</dbReference>
<evidence type="ECO:0000313" key="2">
    <source>
        <dbReference type="EMBL" id="KFK22755.1"/>
    </source>
</evidence>
<dbReference type="GO" id="GO:0031415">
    <property type="term" value="C:NatA complex"/>
    <property type="evidence" value="ECO:0007669"/>
    <property type="project" value="TreeGrafter"/>
</dbReference>
<dbReference type="InterPro" id="IPR016181">
    <property type="entry name" value="Acyl_CoA_acyltransferase"/>
</dbReference>
<dbReference type="AlphaFoldDB" id="A0A087FYQ3"/>
<evidence type="ECO:0000313" key="3">
    <source>
        <dbReference type="Proteomes" id="UP000029120"/>
    </source>
</evidence>
<evidence type="ECO:0000259" key="1">
    <source>
        <dbReference type="Pfam" id="PF00583"/>
    </source>
</evidence>
<dbReference type="SUPFAM" id="SSF55729">
    <property type="entry name" value="Acyl-CoA N-acyltransferases (Nat)"/>
    <property type="match status" value="1"/>
</dbReference>
<dbReference type="Gene3D" id="3.40.630.30">
    <property type="match status" value="1"/>
</dbReference>